<organism evidence="1 2">
    <name type="scientific">Natrinema hispanicum</name>
    <dbReference type="NCBI Taxonomy" id="392421"/>
    <lineage>
        <taxon>Archaea</taxon>
        <taxon>Methanobacteriati</taxon>
        <taxon>Methanobacteriota</taxon>
        <taxon>Stenosarchaea group</taxon>
        <taxon>Halobacteria</taxon>
        <taxon>Halobacteriales</taxon>
        <taxon>Natrialbaceae</taxon>
        <taxon>Natrinema</taxon>
    </lineage>
</organism>
<sequence>MTDTATRGDSLTVDGLRTYLHCPRRYEFAHRHDLEMGDDDTVGDRIALLRAAICDALRHGETDPDALEQVARDRLATRWDEYDERFHSVAQRRHERRVLEATLAAYVTKVGTDHAAGISQLDATAARDELIGPELALSRTVSLPELNAAGDADAVTIDATVDYVSGDGSSLVGVRFVPTLASLGWLRYRSDWEGDVADRFTDHFDDESDVFEPGPVGALLETAVVLDGLRGLRDRLGLEDRTCRYLQIPLADRSGLTVNWVRDAVETGLEVADLTEVYVDHHTFGMTHEHRNETVNSRLAAVVADLCSGSFDPADSWDRIAEHACPDCEYTVCCQDHIATEVSFDG</sequence>
<dbReference type="Proteomes" id="UP000324021">
    <property type="component" value="Unassembled WGS sequence"/>
</dbReference>
<dbReference type="AlphaFoldDB" id="A0A1G6TTT3"/>
<evidence type="ECO:0008006" key="3">
    <source>
        <dbReference type="Google" id="ProtNLM"/>
    </source>
</evidence>
<evidence type="ECO:0000313" key="1">
    <source>
        <dbReference type="EMBL" id="SDD31735.1"/>
    </source>
</evidence>
<reference evidence="1 2" key="1">
    <citation type="submission" date="2016-10" db="EMBL/GenBank/DDBJ databases">
        <authorList>
            <person name="Varghese N."/>
            <person name="Submissions S."/>
        </authorList>
    </citation>
    <scope>NUCLEOTIDE SEQUENCE [LARGE SCALE GENOMIC DNA]</scope>
    <source>
        <strain evidence="1 2">CDM_1</strain>
    </source>
</reference>
<protein>
    <recommendedName>
        <fullName evidence="3">PD-(D/E)XK nuclease superfamily protein</fullName>
    </recommendedName>
</protein>
<dbReference type="RefSeq" id="WP_149782381.1">
    <property type="nucleotide sequence ID" value="NZ_FMZP01000018.1"/>
</dbReference>
<gene>
    <name evidence="1" type="ORF">SAMN05192552_101849</name>
</gene>
<proteinExistence type="predicted"/>
<dbReference type="EMBL" id="FMZP01000018">
    <property type="protein sequence ID" value="SDD31735.1"/>
    <property type="molecule type" value="Genomic_DNA"/>
</dbReference>
<accession>A0A1G6TTT3</accession>
<evidence type="ECO:0000313" key="2">
    <source>
        <dbReference type="Proteomes" id="UP000324021"/>
    </source>
</evidence>
<name>A0A1G6TTT3_9EURY</name>